<dbReference type="AlphaFoldDB" id="X1J3A3"/>
<protein>
    <recommendedName>
        <fullName evidence="2">Glycosyl hydrolases family 2 sugar binding domain-containing protein</fullName>
    </recommendedName>
</protein>
<dbReference type="SUPFAM" id="SSF49785">
    <property type="entry name" value="Galactose-binding domain-like"/>
    <property type="match status" value="1"/>
</dbReference>
<name>X1J3A3_9ZZZZ</name>
<organism evidence="1">
    <name type="scientific">marine sediment metagenome</name>
    <dbReference type="NCBI Taxonomy" id="412755"/>
    <lineage>
        <taxon>unclassified sequences</taxon>
        <taxon>metagenomes</taxon>
        <taxon>ecological metagenomes</taxon>
    </lineage>
</organism>
<gene>
    <name evidence="1" type="ORF">S03H2_54140</name>
</gene>
<proteinExistence type="predicted"/>
<reference evidence="1" key="1">
    <citation type="journal article" date="2014" name="Front. Microbiol.">
        <title>High frequency of phylogenetically diverse reductive dehalogenase-homologous genes in deep subseafloor sedimentary metagenomes.</title>
        <authorList>
            <person name="Kawai M."/>
            <person name="Futagami T."/>
            <person name="Toyoda A."/>
            <person name="Takaki Y."/>
            <person name="Nishi S."/>
            <person name="Hori S."/>
            <person name="Arai W."/>
            <person name="Tsubouchi T."/>
            <person name="Morono Y."/>
            <person name="Uchiyama I."/>
            <person name="Ito T."/>
            <person name="Fujiyama A."/>
            <person name="Inagaki F."/>
            <person name="Takami H."/>
        </authorList>
    </citation>
    <scope>NUCLEOTIDE SEQUENCE</scope>
    <source>
        <strain evidence="1">Expedition CK06-06</strain>
    </source>
</reference>
<comment type="caution">
    <text evidence="1">The sequence shown here is derived from an EMBL/GenBank/DDBJ whole genome shotgun (WGS) entry which is preliminary data.</text>
</comment>
<evidence type="ECO:0008006" key="2">
    <source>
        <dbReference type="Google" id="ProtNLM"/>
    </source>
</evidence>
<dbReference type="Gene3D" id="2.60.120.260">
    <property type="entry name" value="Galactose-binding domain-like"/>
    <property type="match status" value="1"/>
</dbReference>
<feature type="non-terminal residue" evidence="1">
    <location>
        <position position="1"/>
    </location>
</feature>
<sequence>SEIPQEIIDNPEYVAEYRQGLEEQAKPYYSKARDYFMECFDQSQLTGVSDEWSEYAQTRLIYYYPELYVSGEDWTGLVIPSHPDAGWKVSTSVPTPGWNTYTANISSWSKPGEGMISEKDRSKLFGFNDDQEAIFMWSPYLSEYTYYVIKFSLHTRPMTRMVRISAREEYTLYVNGQMVGSDDDWKSVDTYDITPYLRIGDNAIAVEARSGKKDSYWVKMECYEPSVIDIRLPESMVSTYETYTPPPEEFAPPEEE</sequence>
<dbReference type="InterPro" id="IPR008979">
    <property type="entry name" value="Galactose-bd-like_sf"/>
</dbReference>
<feature type="non-terminal residue" evidence="1">
    <location>
        <position position="256"/>
    </location>
</feature>
<evidence type="ECO:0000313" key="1">
    <source>
        <dbReference type="EMBL" id="GAH64268.1"/>
    </source>
</evidence>
<dbReference type="EMBL" id="BARU01034490">
    <property type="protein sequence ID" value="GAH64268.1"/>
    <property type="molecule type" value="Genomic_DNA"/>
</dbReference>
<accession>X1J3A3</accession>